<evidence type="ECO:0000256" key="1">
    <source>
        <dbReference type="ARBA" id="ARBA00005254"/>
    </source>
</evidence>
<gene>
    <name evidence="4" type="ORF">AQZ59_01715</name>
</gene>
<accession>A0A0W1KIP0</accession>
<dbReference type="STRING" id="59561.AQZ59_01715"/>
<dbReference type="Gene3D" id="3.10.129.10">
    <property type="entry name" value="Hotdog Thioesterase"/>
    <property type="match status" value="1"/>
</dbReference>
<dbReference type="OrthoDB" id="9774179at2"/>
<evidence type="ECO:0000259" key="3">
    <source>
        <dbReference type="Pfam" id="PF01575"/>
    </source>
</evidence>
<reference evidence="4 5" key="1">
    <citation type="submission" date="2015-11" db="EMBL/GenBank/DDBJ databases">
        <title>Draft Genome Sequence of the Type Strain Trueperella bernardiae LCDC 89-0504T, Isolated from Blood Culture.</title>
        <authorList>
            <person name="Bernier A.-M."/>
            <person name="Bernard K."/>
        </authorList>
    </citation>
    <scope>NUCLEOTIDE SEQUENCE [LARGE SCALE GENOMIC DNA]</scope>
    <source>
        <strain evidence="4 5">LCDC 89-0504</strain>
    </source>
</reference>
<dbReference type="Pfam" id="PF01575">
    <property type="entry name" value="MaoC_dehydratas"/>
    <property type="match status" value="1"/>
</dbReference>
<dbReference type="PANTHER" id="PTHR43841:SF3">
    <property type="entry name" value="(3R)-HYDROXYACYL-ACP DEHYDRATASE SUBUNIT HADB"/>
    <property type="match status" value="1"/>
</dbReference>
<dbReference type="EMBL" id="LNIZ01000010">
    <property type="protein sequence ID" value="KTF03465.1"/>
    <property type="molecule type" value="Genomic_DNA"/>
</dbReference>
<dbReference type="PANTHER" id="PTHR43841">
    <property type="entry name" value="3-HYDROXYACYL-THIOESTER DEHYDRATASE HTDX-RELATED"/>
    <property type="match status" value="1"/>
</dbReference>
<evidence type="ECO:0000256" key="2">
    <source>
        <dbReference type="SAM" id="MobiDB-lite"/>
    </source>
</evidence>
<feature type="region of interest" description="Disordered" evidence="2">
    <location>
        <begin position="365"/>
        <end position="390"/>
    </location>
</feature>
<feature type="compositionally biased region" description="Low complexity" evidence="2">
    <location>
        <begin position="365"/>
        <end position="382"/>
    </location>
</feature>
<feature type="domain" description="MaoC-like" evidence="3">
    <location>
        <begin position="176"/>
        <end position="218"/>
    </location>
</feature>
<keyword evidence="5" id="KW-1185">Reference proteome</keyword>
<organism evidence="4 5">
    <name type="scientific">Trueperella bernardiae</name>
    <dbReference type="NCBI Taxonomy" id="59561"/>
    <lineage>
        <taxon>Bacteria</taxon>
        <taxon>Bacillati</taxon>
        <taxon>Actinomycetota</taxon>
        <taxon>Actinomycetes</taxon>
        <taxon>Actinomycetales</taxon>
        <taxon>Actinomycetaceae</taxon>
        <taxon>Trueperella</taxon>
    </lineage>
</organism>
<evidence type="ECO:0000313" key="5">
    <source>
        <dbReference type="Proteomes" id="UP000054404"/>
    </source>
</evidence>
<evidence type="ECO:0000313" key="4">
    <source>
        <dbReference type="EMBL" id="KTF03465.1"/>
    </source>
</evidence>
<sequence length="706" mass="73909">MSTAHVPFSREATMTPATARAYGQFVGAELTHLPPMAFHNLCFPTTVRTLRARSVPAPLLGMVHESLAWEVLRPLQVGERARVSSQVTGMELVEAGLAVEVTSMVAIGPTVHYVERARYLSRNPKKSAAESVGGQLADWEAPAVPDLRAEHGTRAGVLPVDGPTLATFTLPAPTGRRWARISGDANPIHLSRVTAAPFGFSAAIAHGAALEALAHAALGLDDTAPASGASRFRAPTTLPNKIELVAVGESWALVEQRTGRDLVHLAARPAAPPEIPPSRVFLPRLDSKVSTTALGRRAFAAAAAADPEAVAAIDSVKNWRKGYAAAVVRVTALDNPALGPDAARRALVYLGCAVSTVGGTALADLEPTTAPTTEPGPAAEPGQSTAADNPALTIPLRGARLTGPALRAQIESWRLAGVLTDTAAARILAVADNPDWLDLSDLTFSVLGAGAELAPTRFLLKHGANVAGVVRPGPRRTKLEADARALPGALTLSPPEASDIVADPAAVAGWMLGERPDVVVETLYAPGADFLLLALAADAVERMIAERSPALMAWYGSPSDAYVLGGEVFNGIIDLQGPNYILAKRIGRWRATDLAARGHRVSYNVAPMAETASVLSSATLRAAYRGMARMGLSSLPANTTSAIMGALLVWDARNTPVTSENFLTEAAAPSGIWSQKRPPNELMKRAVLRGAGAFVSKAVKSEVPQE</sequence>
<protein>
    <submittedName>
        <fullName evidence="4">MaoC like domain protein</fullName>
    </submittedName>
</protein>
<dbReference type="InterPro" id="IPR002539">
    <property type="entry name" value="MaoC-like_dom"/>
</dbReference>
<dbReference type="PATRIC" id="fig|59561.3.peg.1705"/>
<comment type="similarity">
    <text evidence="1">Belongs to the enoyl-CoA hydratase/isomerase family.</text>
</comment>
<proteinExistence type="inferred from homology"/>
<dbReference type="InterPro" id="IPR029069">
    <property type="entry name" value="HotDog_dom_sf"/>
</dbReference>
<dbReference type="Proteomes" id="UP000054404">
    <property type="component" value="Unassembled WGS sequence"/>
</dbReference>
<dbReference type="RefSeq" id="WP_152994744.1">
    <property type="nucleotide sequence ID" value="NZ_LNIZ01000010.1"/>
</dbReference>
<name>A0A0W1KIP0_9ACTO</name>
<dbReference type="AlphaFoldDB" id="A0A0W1KIP0"/>
<comment type="caution">
    <text evidence="4">The sequence shown here is derived from an EMBL/GenBank/DDBJ whole genome shotgun (WGS) entry which is preliminary data.</text>
</comment>
<dbReference type="SUPFAM" id="SSF54637">
    <property type="entry name" value="Thioesterase/thiol ester dehydrase-isomerase"/>
    <property type="match status" value="1"/>
</dbReference>